<keyword evidence="3" id="KW-1185">Reference proteome</keyword>
<evidence type="ECO:0000313" key="3">
    <source>
        <dbReference type="Proteomes" id="UP001139263"/>
    </source>
</evidence>
<dbReference type="Proteomes" id="UP001139263">
    <property type="component" value="Unassembled WGS sequence"/>
</dbReference>
<dbReference type="AlphaFoldDB" id="A0A9X2AE60"/>
<comment type="caution">
    <text evidence="2">The sequence shown here is derived from an EMBL/GenBank/DDBJ whole genome shotgun (WGS) entry which is preliminary data.</text>
</comment>
<sequence length="135" mass="15794">MSELRIWIERSKMLVHLIRPSIVIIIVLLIIIGLVDFLIRWSMLILHPGILFTDFYAIVDDLFSLLLLYEVLDLLRYLSPIRLLDLLLTIFARKLLLSPGNPTLSEYMWVFVVVFVLRMIWTLAKIDKKASDTHS</sequence>
<dbReference type="RefSeq" id="WP_241712714.1">
    <property type="nucleotide sequence ID" value="NZ_JALBUF010000003.1"/>
</dbReference>
<gene>
    <name evidence="2" type="ORF">MM817_01267</name>
</gene>
<accession>A0A9X2AE60</accession>
<reference evidence="2" key="1">
    <citation type="submission" date="2022-03" db="EMBL/GenBank/DDBJ databases">
        <title>Draft Genome Sequence of Firmicute Strain S0AB, a Heterotrophic Iron/Sulfur-Oxidizing Extreme Acidophile.</title>
        <authorList>
            <person name="Vergara E."/>
            <person name="Pakostova E."/>
            <person name="Johnson D.B."/>
            <person name="Holmes D.S."/>
        </authorList>
    </citation>
    <scope>NUCLEOTIDE SEQUENCE</scope>
    <source>
        <strain evidence="2">S0AB</strain>
    </source>
</reference>
<keyword evidence="1" id="KW-1133">Transmembrane helix</keyword>
<keyword evidence="1" id="KW-0812">Transmembrane</keyword>
<protein>
    <submittedName>
        <fullName evidence="2">Uncharacterized protein</fullName>
    </submittedName>
</protein>
<dbReference type="EMBL" id="JALBUF010000003">
    <property type="protein sequence ID" value="MCI0182997.1"/>
    <property type="molecule type" value="Genomic_DNA"/>
</dbReference>
<organism evidence="2 3">
    <name type="scientific">Sulfoacidibacillus ferrooxidans</name>
    <dbReference type="NCBI Taxonomy" id="2005001"/>
    <lineage>
        <taxon>Bacteria</taxon>
        <taxon>Bacillati</taxon>
        <taxon>Bacillota</taxon>
        <taxon>Bacilli</taxon>
        <taxon>Bacillales</taxon>
        <taxon>Alicyclobacillaceae</taxon>
        <taxon>Sulfoacidibacillus</taxon>
    </lineage>
</organism>
<proteinExistence type="predicted"/>
<name>A0A9X2AE60_9BACL</name>
<evidence type="ECO:0000313" key="2">
    <source>
        <dbReference type="EMBL" id="MCI0182997.1"/>
    </source>
</evidence>
<feature type="transmembrane region" description="Helical" evidence="1">
    <location>
        <begin position="107"/>
        <end position="124"/>
    </location>
</feature>
<evidence type="ECO:0000256" key="1">
    <source>
        <dbReference type="SAM" id="Phobius"/>
    </source>
</evidence>
<keyword evidence="1" id="KW-0472">Membrane</keyword>
<feature type="transmembrane region" description="Helical" evidence="1">
    <location>
        <begin position="21"/>
        <end position="39"/>
    </location>
</feature>